<evidence type="ECO:0000313" key="5">
    <source>
        <dbReference type="Proteomes" id="UP000235786"/>
    </source>
</evidence>
<dbReference type="STRING" id="1149755.A0A2J6QYJ4"/>
<keyword evidence="5" id="KW-1185">Reference proteome</keyword>
<dbReference type="PANTHER" id="PTHR42748:SF7">
    <property type="entry name" value="NMRA LIKE REDOX SENSOR 1-RELATED"/>
    <property type="match status" value="1"/>
</dbReference>
<proteinExistence type="inferred from homology"/>
<keyword evidence="2" id="KW-0521">NADP</keyword>
<dbReference type="Pfam" id="PF05368">
    <property type="entry name" value="NmrA"/>
    <property type="match status" value="1"/>
</dbReference>
<protein>
    <submittedName>
        <fullName evidence="4">NAD(P)-binding protein</fullName>
    </submittedName>
</protein>
<dbReference type="SUPFAM" id="SSF51735">
    <property type="entry name" value="NAD(P)-binding Rossmann-fold domains"/>
    <property type="match status" value="1"/>
</dbReference>
<feature type="domain" description="NmrA-like" evidence="3">
    <location>
        <begin position="5"/>
        <end position="258"/>
    </location>
</feature>
<dbReference type="PANTHER" id="PTHR42748">
    <property type="entry name" value="NITROGEN METABOLITE REPRESSION PROTEIN NMRA FAMILY MEMBER"/>
    <property type="match status" value="1"/>
</dbReference>
<dbReference type="Gene3D" id="3.40.50.720">
    <property type="entry name" value="NAD(P)-binding Rossmann-like Domain"/>
    <property type="match status" value="1"/>
</dbReference>
<evidence type="ECO:0000256" key="2">
    <source>
        <dbReference type="ARBA" id="ARBA00022857"/>
    </source>
</evidence>
<dbReference type="InterPro" id="IPR051164">
    <property type="entry name" value="NmrA-like_oxidored"/>
</dbReference>
<dbReference type="InterPro" id="IPR036291">
    <property type="entry name" value="NAD(P)-bd_dom_sf"/>
</dbReference>
<reference evidence="4 5" key="1">
    <citation type="submission" date="2016-04" db="EMBL/GenBank/DDBJ databases">
        <title>A degradative enzymes factory behind the ericoid mycorrhizal symbiosis.</title>
        <authorList>
            <consortium name="DOE Joint Genome Institute"/>
            <person name="Martino E."/>
            <person name="Morin E."/>
            <person name="Grelet G."/>
            <person name="Kuo A."/>
            <person name="Kohler A."/>
            <person name="Daghino S."/>
            <person name="Barry K."/>
            <person name="Choi C."/>
            <person name="Cichocki N."/>
            <person name="Clum A."/>
            <person name="Copeland A."/>
            <person name="Hainaut M."/>
            <person name="Haridas S."/>
            <person name="Labutti K."/>
            <person name="Lindquist E."/>
            <person name="Lipzen A."/>
            <person name="Khouja H.-R."/>
            <person name="Murat C."/>
            <person name="Ohm R."/>
            <person name="Olson A."/>
            <person name="Spatafora J."/>
            <person name="Veneault-Fourrey C."/>
            <person name="Henrissat B."/>
            <person name="Grigoriev I."/>
            <person name="Martin F."/>
            <person name="Perotto S."/>
        </authorList>
    </citation>
    <scope>NUCLEOTIDE SEQUENCE [LARGE SCALE GENOMIC DNA]</scope>
    <source>
        <strain evidence="4 5">F</strain>
    </source>
</reference>
<evidence type="ECO:0000259" key="3">
    <source>
        <dbReference type="Pfam" id="PF05368"/>
    </source>
</evidence>
<dbReference type="EMBL" id="KZ613963">
    <property type="protein sequence ID" value="PMD31309.1"/>
    <property type="molecule type" value="Genomic_DNA"/>
</dbReference>
<comment type="similarity">
    <text evidence="1">Belongs to the NmrA-type oxidoreductase family.</text>
</comment>
<organism evidence="4 5">
    <name type="scientific">Hyaloscypha variabilis (strain UAMH 11265 / GT02V1 / F)</name>
    <name type="common">Meliniomyces variabilis</name>
    <dbReference type="NCBI Taxonomy" id="1149755"/>
    <lineage>
        <taxon>Eukaryota</taxon>
        <taxon>Fungi</taxon>
        <taxon>Dikarya</taxon>
        <taxon>Ascomycota</taxon>
        <taxon>Pezizomycotina</taxon>
        <taxon>Leotiomycetes</taxon>
        <taxon>Helotiales</taxon>
        <taxon>Hyaloscyphaceae</taxon>
        <taxon>Hyaloscypha</taxon>
        <taxon>Hyaloscypha variabilis</taxon>
    </lineage>
</organism>
<gene>
    <name evidence="4" type="ORF">L207DRAFT_519562</name>
</gene>
<dbReference type="OrthoDB" id="3358371at2759"/>
<evidence type="ECO:0000256" key="1">
    <source>
        <dbReference type="ARBA" id="ARBA00006328"/>
    </source>
</evidence>
<dbReference type="InterPro" id="IPR008030">
    <property type="entry name" value="NmrA-like"/>
</dbReference>
<accession>A0A2J6QYJ4</accession>
<sequence length="315" mass="34427">MPAPKTFLITSATGSQGGSTARVLLSQGHKIHALVRNLSSPASLALQSQGATLFQGDFNDLPAITAATEGVHGVFLNTFPDFANPDGEVGQARNIVAAAKAAGTVKVVVVSTVHMAAEQAELTKERKDYPLLNYYYARKAGVEKVVREAGFESWTVLRPTWLHYQYLAPACAYRFPEYQTKHELTVSYPPNYRKAHFSPHDVGKFAAAALVGTAGYNGQIIELSGEGLTFEEVTAILTRVSGVEVKARFRSEQESRELFESGKLPTLQTDLYASEGSYSGYDPKYLERFGVKLESLEEFLVKEKPKLLETLGVKG</sequence>
<dbReference type="AlphaFoldDB" id="A0A2J6QYJ4"/>
<dbReference type="Proteomes" id="UP000235786">
    <property type="component" value="Unassembled WGS sequence"/>
</dbReference>
<name>A0A2J6QYJ4_HYAVF</name>
<dbReference type="Gene3D" id="3.90.25.10">
    <property type="entry name" value="UDP-galactose 4-epimerase, domain 1"/>
    <property type="match status" value="1"/>
</dbReference>
<evidence type="ECO:0000313" key="4">
    <source>
        <dbReference type="EMBL" id="PMD31309.1"/>
    </source>
</evidence>